<dbReference type="AlphaFoldDB" id="A0A2S4HC23"/>
<dbReference type="OrthoDB" id="9958354at2"/>
<accession>A0A2S4HC23</accession>
<gene>
    <name evidence="1" type="ORF">C0068_16335</name>
</gene>
<protein>
    <submittedName>
        <fullName evidence="1">Uncharacterized protein</fullName>
    </submittedName>
</protein>
<comment type="caution">
    <text evidence="1">The sequence shown here is derived from an EMBL/GenBank/DDBJ whole genome shotgun (WGS) entry which is preliminary data.</text>
</comment>
<reference evidence="1" key="1">
    <citation type="submission" date="2018-01" db="EMBL/GenBank/DDBJ databases">
        <authorList>
            <person name="Yu X.-D."/>
        </authorList>
    </citation>
    <scope>NUCLEOTIDE SEQUENCE</scope>
    <source>
        <strain evidence="1">ZX-21</strain>
    </source>
</reference>
<proteinExistence type="predicted"/>
<dbReference type="RefSeq" id="WP_103685549.1">
    <property type="nucleotide sequence ID" value="NZ_PQGG01000038.1"/>
</dbReference>
<evidence type="ECO:0000313" key="2">
    <source>
        <dbReference type="Proteomes" id="UP000237222"/>
    </source>
</evidence>
<organism evidence="1 2">
    <name type="scientific">Zhongshania marina</name>
    <dbReference type="NCBI Taxonomy" id="2304603"/>
    <lineage>
        <taxon>Bacteria</taxon>
        <taxon>Pseudomonadati</taxon>
        <taxon>Pseudomonadota</taxon>
        <taxon>Gammaproteobacteria</taxon>
        <taxon>Cellvibrionales</taxon>
        <taxon>Spongiibacteraceae</taxon>
        <taxon>Zhongshania</taxon>
    </lineage>
</organism>
<evidence type="ECO:0000313" key="1">
    <source>
        <dbReference type="EMBL" id="POP51507.1"/>
    </source>
</evidence>
<dbReference type="Proteomes" id="UP000237222">
    <property type="component" value="Unassembled WGS sequence"/>
</dbReference>
<dbReference type="EMBL" id="PQGG01000038">
    <property type="protein sequence ID" value="POP51507.1"/>
    <property type="molecule type" value="Genomic_DNA"/>
</dbReference>
<sequence length="80" mass="8560">MLTETVTKPATPKGTQCVCDKCTETAIDLATKVARRTGRDMSVVATRHAGICIYDDGTALANKTQITHVIFQTHPKSAVA</sequence>
<name>A0A2S4HC23_9GAMM</name>